<dbReference type="Gramene" id="TuG1812G0600003367.01.T01">
    <property type="protein sequence ID" value="TuG1812G0600003367.01.T01"/>
    <property type="gene ID" value="TuG1812G0600003367.01"/>
</dbReference>
<dbReference type="Proteomes" id="UP000015106">
    <property type="component" value="Chromosome 6"/>
</dbReference>
<keyword evidence="3" id="KW-1185">Reference proteome</keyword>
<feature type="compositionally biased region" description="Low complexity" evidence="1">
    <location>
        <begin position="264"/>
        <end position="273"/>
    </location>
</feature>
<dbReference type="PANTHER" id="PTHR34835">
    <property type="entry name" value="OS07G0283600 PROTEIN-RELATED"/>
    <property type="match status" value="1"/>
</dbReference>
<dbReference type="PANTHER" id="PTHR34835:SF60">
    <property type="entry name" value="OS10G0490300 PROTEIN"/>
    <property type="match status" value="1"/>
</dbReference>
<reference evidence="3" key="1">
    <citation type="journal article" date="2013" name="Nature">
        <title>Draft genome of the wheat A-genome progenitor Triticum urartu.</title>
        <authorList>
            <person name="Ling H.Q."/>
            <person name="Zhao S."/>
            <person name="Liu D."/>
            <person name="Wang J."/>
            <person name="Sun H."/>
            <person name="Zhang C."/>
            <person name="Fan H."/>
            <person name="Li D."/>
            <person name="Dong L."/>
            <person name="Tao Y."/>
            <person name="Gao C."/>
            <person name="Wu H."/>
            <person name="Li Y."/>
            <person name="Cui Y."/>
            <person name="Guo X."/>
            <person name="Zheng S."/>
            <person name="Wang B."/>
            <person name="Yu K."/>
            <person name="Liang Q."/>
            <person name="Yang W."/>
            <person name="Lou X."/>
            <person name="Chen J."/>
            <person name="Feng M."/>
            <person name="Jian J."/>
            <person name="Zhang X."/>
            <person name="Luo G."/>
            <person name="Jiang Y."/>
            <person name="Liu J."/>
            <person name="Wang Z."/>
            <person name="Sha Y."/>
            <person name="Zhang B."/>
            <person name="Wu H."/>
            <person name="Tang D."/>
            <person name="Shen Q."/>
            <person name="Xue P."/>
            <person name="Zou S."/>
            <person name="Wang X."/>
            <person name="Liu X."/>
            <person name="Wang F."/>
            <person name="Yang Y."/>
            <person name="An X."/>
            <person name="Dong Z."/>
            <person name="Zhang K."/>
            <person name="Zhang X."/>
            <person name="Luo M.C."/>
            <person name="Dvorak J."/>
            <person name="Tong Y."/>
            <person name="Wang J."/>
            <person name="Yang H."/>
            <person name="Li Z."/>
            <person name="Wang D."/>
            <person name="Zhang A."/>
            <person name="Wang J."/>
        </authorList>
    </citation>
    <scope>NUCLEOTIDE SEQUENCE</scope>
    <source>
        <strain evidence="3">cv. G1812</strain>
    </source>
</reference>
<evidence type="ECO:0000313" key="2">
    <source>
        <dbReference type="EnsemblPlants" id="TuG1812G0600003367.01.T01"/>
    </source>
</evidence>
<feature type="region of interest" description="Disordered" evidence="1">
    <location>
        <begin position="229"/>
        <end position="273"/>
    </location>
</feature>
<name>A0A8R7UWR1_TRIUA</name>
<dbReference type="AlphaFoldDB" id="A0A8R7UWR1"/>
<evidence type="ECO:0000313" key="3">
    <source>
        <dbReference type="Proteomes" id="UP000015106"/>
    </source>
</evidence>
<sequence length="640" mass="72247">MKEELPDDVYLRCFLTVALATFLCPTSNTKPSTKYLGALVDVSKSKDLDWCSFVHTWNISYVKKYQTDKMKQKRITTTLGGCIYQLEVRCLDFNNFGSITIPPALPRICFWKGQIIKHFSDMLIGKDGLYGALQIKDEAETCYGETDAAWANTAKNSNIRKAIQRVLGNSFSDKIKEDIFLNFQERVKDQNLTTCLIAKQVLLDTLNIVSSYFNGSQHTEKLESSEHLYMPSDEDNGSGSTTRVDSNGIEMGSDRRCRKKRMKTSTQQSITSTSKDVLLQDKIKQSTPEVDTQGVKAELQLVPWNGPINEHKDQDEIEVNSEIGKGCTHTVGQSMRAECIAVQQEAHKGESMNKVGPAKHNQDINMLDGHSNILKRSVNACPIEIEAPQRSTILNYMLLSARLAKAVMSTTQVNNSKEVSTRGVQPAFTGFQHNTVNNNKTQHCIDTSTVEQRNEKQAVVTECVEHQNNNDKDQNTANNVSDYKKRVQLDIDINMALSNNDKQQRVKEFQDTLHPLDIARKKYFFADDATPSCRILPDHDDCGNQITEPELWCPLEMNTEEYNAQIEEVKKKYPCNTSKDCIEGHTQQDEQEVQGDSSIQCAQRQPVSTGICKYRDFLPQFEEKDGIIDLTSPVARMSNT</sequence>
<accession>A0A8R7UWR1</accession>
<evidence type="ECO:0000256" key="1">
    <source>
        <dbReference type="SAM" id="MobiDB-lite"/>
    </source>
</evidence>
<proteinExistence type="predicted"/>
<dbReference type="EnsemblPlants" id="TuG1812G0600003367.01.T01">
    <property type="protein sequence ID" value="TuG1812G0600003367.01.T01"/>
    <property type="gene ID" value="TuG1812G0600003367.01"/>
</dbReference>
<reference evidence="2" key="2">
    <citation type="submission" date="2018-03" db="EMBL/GenBank/DDBJ databases">
        <title>The Triticum urartu genome reveals the dynamic nature of wheat genome evolution.</title>
        <authorList>
            <person name="Ling H."/>
            <person name="Ma B."/>
            <person name="Shi X."/>
            <person name="Liu H."/>
            <person name="Dong L."/>
            <person name="Sun H."/>
            <person name="Cao Y."/>
            <person name="Gao Q."/>
            <person name="Zheng S."/>
            <person name="Li Y."/>
            <person name="Yu Y."/>
            <person name="Du H."/>
            <person name="Qi M."/>
            <person name="Li Y."/>
            <person name="Yu H."/>
            <person name="Cui Y."/>
            <person name="Wang N."/>
            <person name="Chen C."/>
            <person name="Wu H."/>
            <person name="Zhao Y."/>
            <person name="Zhang J."/>
            <person name="Li Y."/>
            <person name="Zhou W."/>
            <person name="Zhang B."/>
            <person name="Hu W."/>
            <person name="Eijk M."/>
            <person name="Tang J."/>
            <person name="Witsenboer H."/>
            <person name="Zhao S."/>
            <person name="Li Z."/>
            <person name="Zhang A."/>
            <person name="Wang D."/>
            <person name="Liang C."/>
        </authorList>
    </citation>
    <scope>NUCLEOTIDE SEQUENCE [LARGE SCALE GENOMIC DNA]</scope>
    <source>
        <strain evidence="2">cv. G1812</strain>
    </source>
</reference>
<reference evidence="2" key="3">
    <citation type="submission" date="2022-06" db="UniProtKB">
        <authorList>
            <consortium name="EnsemblPlants"/>
        </authorList>
    </citation>
    <scope>IDENTIFICATION</scope>
</reference>
<organism evidence="2 3">
    <name type="scientific">Triticum urartu</name>
    <name type="common">Red wild einkorn</name>
    <name type="synonym">Crithodium urartu</name>
    <dbReference type="NCBI Taxonomy" id="4572"/>
    <lineage>
        <taxon>Eukaryota</taxon>
        <taxon>Viridiplantae</taxon>
        <taxon>Streptophyta</taxon>
        <taxon>Embryophyta</taxon>
        <taxon>Tracheophyta</taxon>
        <taxon>Spermatophyta</taxon>
        <taxon>Magnoliopsida</taxon>
        <taxon>Liliopsida</taxon>
        <taxon>Poales</taxon>
        <taxon>Poaceae</taxon>
        <taxon>BOP clade</taxon>
        <taxon>Pooideae</taxon>
        <taxon>Triticodae</taxon>
        <taxon>Triticeae</taxon>
        <taxon>Triticinae</taxon>
        <taxon>Triticum</taxon>
    </lineage>
</organism>
<protein>
    <submittedName>
        <fullName evidence="2">Uncharacterized protein</fullName>
    </submittedName>
</protein>